<dbReference type="SUPFAM" id="SSF53474">
    <property type="entry name" value="alpha/beta-Hydrolases"/>
    <property type="match status" value="1"/>
</dbReference>
<evidence type="ECO:0000313" key="5">
    <source>
        <dbReference type="EMBL" id="TCD60883.1"/>
    </source>
</evidence>
<dbReference type="Pfam" id="PF08386">
    <property type="entry name" value="Abhydrolase_4"/>
    <property type="match status" value="1"/>
</dbReference>
<dbReference type="GO" id="GO:0016787">
    <property type="term" value="F:hydrolase activity"/>
    <property type="evidence" value="ECO:0007669"/>
    <property type="project" value="UniProtKB-KW"/>
</dbReference>
<evidence type="ECO:0000259" key="3">
    <source>
        <dbReference type="Pfam" id="PF00561"/>
    </source>
</evidence>
<dbReference type="Gene3D" id="3.40.50.1820">
    <property type="entry name" value="alpha/beta hydrolase"/>
    <property type="match status" value="1"/>
</dbReference>
<feature type="domain" description="Peptidase S33 tripeptidyl aminopeptidase-like C-terminal" evidence="4">
    <location>
        <begin position="524"/>
        <end position="623"/>
    </location>
</feature>
<name>A0A4R0R4E4_9APHY</name>
<evidence type="ECO:0000259" key="4">
    <source>
        <dbReference type="Pfam" id="PF08386"/>
    </source>
</evidence>
<evidence type="ECO:0008006" key="7">
    <source>
        <dbReference type="Google" id="ProtNLM"/>
    </source>
</evidence>
<accession>A0A4R0R4E4</accession>
<dbReference type="OrthoDB" id="425534at2759"/>
<dbReference type="PANTHER" id="PTHR43248">
    <property type="entry name" value="2-SUCCINYL-6-HYDROXY-2,4-CYCLOHEXADIENE-1-CARBOXYLATE SYNTHASE"/>
    <property type="match status" value="1"/>
</dbReference>
<evidence type="ECO:0000256" key="2">
    <source>
        <dbReference type="ARBA" id="ARBA00022801"/>
    </source>
</evidence>
<dbReference type="EMBL" id="RWJN01000531">
    <property type="protein sequence ID" value="TCD60883.1"/>
    <property type="molecule type" value="Genomic_DNA"/>
</dbReference>
<reference evidence="5 6" key="1">
    <citation type="submission" date="2018-11" db="EMBL/GenBank/DDBJ databases">
        <title>Genome assembly of Steccherinum ochraceum LE-BIN_3174, the white-rot fungus of the Steccherinaceae family (The Residual Polyporoid clade, Polyporales, Basidiomycota).</title>
        <authorList>
            <person name="Fedorova T.V."/>
            <person name="Glazunova O.A."/>
            <person name="Landesman E.O."/>
            <person name="Moiseenko K.V."/>
            <person name="Psurtseva N.V."/>
            <person name="Savinova O.S."/>
            <person name="Shakhova N.V."/>
            <person name="Tyazhelova T.V."/>
            <person name="Vasina D.V."/>
        </authorList>
    </citation>
    <scope>NUCLEOTIDE SEQUENCE [LARGE SCALE GENOMIC DNA]</scope>
    <source>
        <strain evidence="5 6">LE-BIN_3174</strain>
    </source>
</reference>
<comment type="similarity">
    <text evidence="1">Belongs to the peptidase S33 family.</text>
</comment>
<dbReference type="InterPro" id="IPR029058">
    <property type="entry name" value="AB_hydrolase_fold"/>
</dbReference>
<dbReference type="Pfam" id="PF00561">
    <property type="entry name" value="Abhydrolase_1"/>
    <property type="match status" value="1"/>
</dbReference>
<dbReference type="InterPro" id="IPR013595">
    <property type="entry name" value="Pept_S33_TAP-like_C"/>
</dbReference>
<dbReference type="InterPro" id="IPR051601">
    <property type="entry name" value="Serine_prot/Carboxylest_S33"/>
</dbReference>
<comment type="caution">
    <text evidence="5">The sequence shown here is derived from an EMBL/GenBank/DDBJ whole genome shotgun (WGS) entry which is preliminary data.</text>
</comment>
<dbReference type="AlphaFoldDB" id="A0A4R0R4E4"/>
<dbReference type="PANTHER" id="PTHR43248:SF25">
    <property type="entry name" value="AB HYDROLASE-1 DOMAIN-CONTAINING PROTEIN-RELATED"/>
    <property type="match status" value="1"/>
</dbReference>
<dbReference type="InterPro" id="IPR000073">
    <property type="entry name" value="AB_hydrolase_1"/>
</dbReference>
<sequence length="662" mass="72103">MALSSVPHSLYDHGQFYVHWGLAAYVLLESRRPVTRNPHHGPEIGLRKIDDVFTVSLSLRLSDSVLYPNGQVPSKLATTGFAVERKSSNGSSVTLLKILGVLGCAVVLVLRLGIWERSSSVEDAAEDSDEYYFNWTAVSPSEDLKWRACYDGLECARLQVPLDYSDHSAGNAAIALVRSPSTIPRDDEGYLGPILINPGGPGGSGVSIILSDGKQLRTVIGDAHDIIGFDPRGIGFTTPTLQTLQTKGEQGLFLKDFLVAINSSDTALGSIYASAQNLGHLGAARMGDVARYVNTPTVARDMLSITKAHGRDKLQYWGFSYGTILGATFAAMFPDHVGRLVIDGVMDAENYYAALWSTNLVDADATLFQIYQACVDAGPVLCRIYEKTTEGIHARVQNLLTRLRTEPVSFYNATSGVYAVVDYSLVKQAIFRTLYTPYTDGKTLTIALAELELGNAEPIFKLSDVKDAYKSITAPCDCSPSRSGPDAERMENVMAIACGDGEPVEGDVASLKEFYDEMAGESTFAEVWYLRVGCSGWKVRAKERFTASFETNTSFPLLLIGNTADPVTPLRAARKMSRGFKNSVLLTQNSGGHCTLAATSKCTARAIRAYFQNGTLPKEGTVCEIESSIFADELSVTGLEDPDWELMRASHELQQSYFIPRL</sequence>
<evidence type="ECO:0000256" key="1">
    <source>
        <dbReference type="ARBA" id="ARBA00010088"/>
    </source>
</evidence>
<dbReference type="STRING" id="92696.A0A4R0R4E4"/>
<dbReference type="Proteomes" id="UP000292702">
    <property type="component" value="Unassembled WGS sequence"/>
</dbReference>
<keyword evidence="6" id="KW-1185">Reference proteome</keyword>
<keyword evidence="2" id="KW-0378">Hydrolase</keyword>
<evidence type="ECO:0000313" key="6">
    <source>
        <dbReference type="Proteomes" id="UP000292702"/>
    </source>
</evidence>
<feature type="domain" description="AB hydrolase-1" evidence="3">
    <location>
        <begin position="193"/>
        <end position="360"/>
    </location>
</feature>
<proteinExistence type="inferred from homology"/>
<organism evidence="5 6">
    <name type="scientific">Steccherinum ochraceum</name>
    <dbReference type="NCBI Taxonomy" id="92696"/>
    <lineage>
        <taxon>Eukaryota</taxon>
        <taxon>Fungi</taxon>
        <taxon>Dikarya</taxon>
        <taxon>Basidiomycota</taxon>
        <taxon>Agaricomycotina</taxon>
        <taxon>Agaricomycetes</taxon>
        <taxon>Polyporales</taxon>
        <taxon>Steccherinaceae</taxon>
        <taxon>Steccherinum</taxon>
    </lineage>
</organism>
<protein>
    <recommendedName>
        <fullName evidence="7">AB hydrolase-1 domain-containing protein</fullName>
    </recommendedName>
</protein>
<gene>
    <name evidence="5" type="ORF">EIP91_009374</name>
</gene>